<protein>
    <submittedName>
        <fullName evidence="4">Putative sirtuin family, DHS-like NAD/FAD-binding domain protein</fullName>
    </submittedName>
</protein>
<comment type="caution">
    <text evidence="2">Lacks conserved residue(s) required for the propagation of feature annotation.</text>
</comment>
<dbReference type="STRING" id="4232.A0A251S6P8"/>
<dbReference type="Proteomes" id="UP000215914">
    <property type="component" value="Chromosome 15"/>
</dbReference>
<dbReference type="SUPFAM" id="SSF52467">
    <property type="entry name" value="DHS-like NAD/FAD-binding domain"/>
    <property type="match status" value="1"/>
</dbReference>
<dbReference type="Gene3D" id="3.40.50.1220">
    <property type="entry name" value="TPP-binding domain"/>
    <property type="match status" value="1"/>
</dbReference>
<reference evidence="5" key="1">
    <citation type="journal article" date="2017" name="Nature">
        <title>The sunflower genome provides insights into oil metabolism, flowering and Asterid evolution.</title>
        <authorList>
            <person name="Badouin H."/>
            <person name="Gouzy J."/>
            <person name="Grassa C.J."/>
            <person name="Murat F."/>
            <person name="Staton S.E."/>
            <person name="Cottret L."/>
            <person name="Lelandais-Briere C."/>
            <person name="Owens G.L."/>
            <person name="Carrere S."/>
            <person name="Mayjonade B."/>
            <person name="Legrand L."/>
            <person name="Gill N."/>
            <person name="Kane N.C."/>
            <person name="Bowers J.E."/>
            <person name="Hubner S."/>
            <person name="Bellec A."/>
            <person name="Berard A."/>
            <person name="Berges H."/>
            <person name="Blanchet N."/>
            <person name="Boniface M.C."/>
            <person name="Brunel D."/>
            <person name="Catrice O."/>
            <person name="Chaidir N."/>
            <person name="Claudel C."/>
            <person name="Donnadieu C."/>
            <person name="Faraut T."/>
            <person name="Fievet G."/>
            <person name="Helmstetter N."/>
            <person name="King M."/>
            <person name="Knapp S.J."/>
            <person name="Lai Z."/>
            <person name="Le Paslier M.C."/>
            <person name="Lippi Y."/>
            <person name="Lorenzon L."/>
            <person name="Mandel J.R."/>
            <person name="Marage G."/>
            <person name="Marchand G."/>
            <person name="Marquand E."/>
            <person name="Bret-Mestries E."/>
            <person name="Morien E."/>
            <person name="Nambeesan S."/>
            <person name="Nguyen T."/>
            <person name="Pegot-Espagnet P."/>
            <person name="Pouilly N."/>
            <person name="Raftis F."/>
            <person name="Sallet E."/>
            <person name="Schiex T."/>
            <person name="Thomas J."/>
            <person name="Vandecasteele C."/>
            <person name="Vares D."/>
            <person name="Vear F."/>
            <person name="Vautrin S."/>
            <person name="Crespi M."/>
            <person name="Mangin B."/>
            <person name="Burke J.M."/>
            <person name="Salse J."/>
            <person name="Munos S."/>
            <person name="Vincourt P."/>
            <person name="Rieseberg L.H."/>
            <person name="Langlade N.B."/>
        </authorList>
    </citation>
    <scope>NUCLEOTIDE SEQUENCE [LARGE SCALE GENOMIC DNA]</scope>
    <source>
        <strain evidence="5">cv. SF193</strain>
    </source>
</reference>
<dbReference type="AlphaFoldDB" id="A0A251S6P8"/>
<sequence length="203" mass="22354">MADSMFQDSGAKVVVSGAVIREMALHFCELYKITGLLLRTLMFKVIQVEVQSSHLSTTEDFHTSGALDVLKTIRLVNNKLVVITSNRIHRRIRSNNLQRWLKSKHLVAFTSAGISTSCGIPDFRGPKGVWTLQREGKGVPKASLPFHRAAPSATHMALVELERAGILKFVISQLVDASTLKKEVAEGVDLMVMRELTGGESTI</sequence>
<dbReference type="InterPro" id="IPR050134">
    <property type="entry name" value="NAD-dep_sirtuin_deacylases"/>
</dbReference>
<dbReference type="PANTHER" id="PTHR11085">
    <property type="entry name" value="NAD-DEPENDENT PROTEIN DEACYLASE SIRTUIN-5, MITOCHONDRIAL-RELATED"/>
    <property type="match status" value="1"/>
</dbReference>
<evidence type="ECO:0000313" key="5">
    <source>
        <dbReference type="Proteomes" id="UP000215914"/>
    </source>
</evidence>
<dbReference type="PROSITE" id="PS50305">
    <property type="entry name" value="SIRTUIN"/>
    <property type="match status" value="1"/>
</dbReference>
<gene>
    <name evidence="4" type="ORF">HannXRQ_Chr15g0472961</name>
</gene>
<name>A0A251S6P8_HELAN</name>
<dbReference type="InParanoid" id="A0A251S6P8"/>
<evidence type="ECO:0000256" key="2">
    <source>
        <dbReference type="PROSITE-ProRule" id="PRU00236"/>
    </source>
</evidence>
<evidence type="ECO:0000313" key="4">
    <source>
        <dbReference type="EMBL" id="OTF94517.1"/>
    </source>
</evidence>
<keyword evidence="1" id="KW-0520">NAD</keyword>
<dbReference type="EMBL" id="CM007904">
    <property type="protein sequence ID" value="OTF94517.1"/>
    <property type="molecule type" value="Genomic_DNA"/>
</dbReference>
<proteinExistence type="predicted"/>
<keyword evidence="5" id="KW-1185">Reference proteome</keyword>
<accession>A0A251S6P8</accession>
<evidence type="ECO:0000256" key="1">
    <source>
        <dbReference type="ARBA" id="ARBA00023027"/>
    </source>
</evidence>
<organism evidence="4 5">
    <name type="scientific">Helianthus annuus</name>
    <name type="common">Common sunflower</name>
    <dbReference type="NCBI Taxonomy" id="4232"/>
    <lineage>
        <taxon>Eukaryota</taxon>
        <taxon>Viridiplantae</taxon>
        <taxon>Streptophyta</taxon>
        <taxon>Embryophyta</taxon>
        <taxon>Tracheophyta</taxon>
        <taxon>Spermatophyta</taxon>
        <taxon>Magnoliopsida</taxon>
        <taxon>eudicotyledons</taxon>
        <taxon>Gunneridae</taxon>
        <taxon>Pentapetalae</taxon>
        <taxon>asterids</taxon>
        <taxon>campanulids</taxon>
        <taxon>Asterales</taxon>
        <taxon>Asteraceae</taxon>
        <taxon>Asteroideae</taxon>
        <taxon>Heliantheae alliance</taxon>
        <taxon>Heliantheae</taxon>
        <taxon>Helianthus</taxon>
    </lineage>
</organism>
<dbReference type="InterPro" id="IPR029035">
    <property type="entry name" value="DHS-like_NAD/FAD-binding_dom"/>
</dbReference>
<dbReference type="PANTHER" id="PTHR11085:SF3">
    <property type="entry name" value="HISTONE DEACETYLASE"/>
    <property type="match status" value="1"/>
</dbReference>
<feature type="domain" description="Deacetylase sirtuin-type" evidence="3">
    <location>
        <begin position="90"/>
        <end position="203"/>
    </location>
</feature>
<dbReference type="InterPro" id="IPR026590">
    <property type="entry name" value="Ssirtuin_cat_dom"/>
</dbReference>
<evidence type="ECO:0000259" key="3">
    <source>
        <dbReference type="PROSITE" id="PS50305"/>
    </source>
</evidence>